<dbReference type="GO" id="GO:0005975">
    <property type="term" value="P:carbohydrate metabolic process"/>
    <property type="evidence" value="ECO:0007669"/>
    <property type="project" value="InterPro"/>
</dbReference>
<protein>
    <recommendedName>
        <fullName evidence="2">Chitinase domain-containing protein 1</fullName>
    </recommendedName>
</protein>
<evidence type="ECO:0000256" key="1">
    <source>
        <dbReference type="ARBA" id="ARBA00009336"/>
    </source>
</evidence>
<dbReference type="GO" id="GO:0070492">
    <property type="term" value="F:oligosaccharide binding"/>
    <property type="evidence" value="ECO:0007669"/>
    <property type="project" value="TreeGrafter"/>
</dbReference>
<dbReference type="Gene3D" id="3.20.20.80">
    <property type="entry name" value="Glycosidases"/>
    <property type="match status" value="1"/>
</dbReference>
<comment type="similarity">
    <text evidence="1">Belongs to the glycosyl hydrolase 18 family.</text>
</comment>
<organism evidence="4">
    <name type="scientific">Henneguya salminicola</name>
    <name type="common">Myxosporean</name>
    <dbReference type="NCBI Taxonomy" id="69463"/>
    <lineage>
        <taxon>Eukaryota</taxon>
        <taxon>Metazoa</taxon>
        <taxon>Cnidaria</taxon>
        <taxon>Myxozoa</taxon>
        <taxon>Myxosporea</taxon>
        <taxon>Bivalvulida</taxon>
        <taxon>Platysporina</taxon>
        <taxon>Myxobolidae</taxon>
        <taxon>Henneguya</taxon>
    </lineage>
</organism>
<proteinExistence type="inferred from homology"/>
<dbReference type="SUPFAM" id="SSF51445">
    <property type="entry name" value="(Trans)glycosidases"/>
    <property type="match status" value="1"/>
</dbReference>
<dbReference type="AlphaFoldDB" id="A0A6G3MIQ1"/>
<dbReference type="Pfam" id="PF00704">
    <property type="entry name" value="Glyco_hydro_18"/>
    <property type="match status" value="1"/>
</dbReference>
<dbReference type="GO" id="GO:0012505">
    <property type="term" value="C:endomembrane system"/>
    <property type="evidence" value="ECO:0007669"/>
    <property type="project" value="TreeGrafter"/>
</dbReference>
<name>A0A6G3MIQ1_HENSL</name>
<evidence type="ECO:0000259" key="3">
    <source>
        <dbReference type="PROSITE" id="PS51910"/>
    </source>
</evidence>
<feature type="domain" description="GH18" evidence="3">
    <location>
        <begin position="1"/>
        <end position="228"/>
    </location>
</feature>
<reference evidence="4" key="1">
    <citation type="submission" date="2018-11" db="EMBL/GenBank/DDBJ databases">
        <title>Henneguya salminicola genome and transcriptome.</title>
        <authorList>
            <person name="Yahalomi D."/>
            <person name="Atkinson S.D."/>
            <person name="Neuhof M."/>
            <person name="Chang E.S."/>
            <person name="Philippe H."/>
            <person name="Cartwright P."/>
            <person name="Bartholomew J.L."/>
            <person name="Huchon D."/>
        </authorList>
    </citation>
    <scope>NUCLEOTIDE SEQUENCE</scope>
    <source>
        <strain evidence="4">Hz1</strain>
        <tissue evidence="4">Whole</tissue>
    </source>
</reference>
<dbReference type="InterPro" id="IPR017853">
    <property type="entry name" value="GH"/>
</dbReference>
<dbReference type="PROSITE" id="PS51910">
    <property type="entry name" value="GH18_2"/>
    <property type="match status" value="1"/>
</dbReference>
<accession>A0A6G3MIQ1</accession>
<evidence type="ECO:0000256" key="2">
    <source>
        <dbReference type="ARBA" id="ARBA00040976"/>
    </source>
</evidence>
<dbReference type="PANTHER" id="PTHR46066">
    <property type="entry name" value="CHITINASE DOMAIN-CONTAINING PROTEIN 1 FAMILY MEMBER"/>
    <property type="match status" value="1"/>
</dbReference>
<dbReference type="PANTHER" id="PTHR46066:SF2">
    <property type="entry name" value="CHITINASE DOMAIN-CONTAINING PROTEIN 1"/>
    <property type="match status" value="1"/>
</dbReference>
<dbReference type="EMBL" id="GHBP01005326">
    <property type="protein sequence ID" value="NDJ93853.1"/>
    <property type="molecule type" value="Transcribed_RNA"/>
</dbReference>
<sequence>MHKITNYLLTNILKFGFDGIVLECMSLVTGYYDIEEGKIWIKSISDALLEQNLTFILVIPPIVYTENSKILVRFSQQTFYDLLDYVSYFSLMTYDYSLQDNKIGSIAPLSWMQACVQFLSDNYLPHERSKILLGLNFYGRVLDDNSDAITHYEFLRELKNANSTLSTIIWDESVMEHIFHLRTNHGEKIITYPTLKSLHYRLQLAEKLGTGVAIWELGQGLDYFFDLL</sequence>
<dbReference type="InterPro" id="IPR001223">
    <property type="entry name" value="Glyco_hydro18_cat"/>
</dbReference>
<evidence type="ECO:0000313" key="4">
    <source>
        <dbReference type="EMBL" id="NDJ93853.1"/>
    </source>
</evidence>